<accession>A0A1H7R8D1</accession>
<name>A0A1H7R8D1_9BURK</name>
<dbReference type="EMBL" id="FOAJ01000009">
    <property type="protein sequence ID" value="SEL56546.1"/>
    <property type="molecule type" value="Genomic_DNA"/>
</dbReference>
<dbReference type="STRING" id="416943.SAMN05445871_2865"/>
<evidence type="ECO:0000313" key="1">
    <source>
        <dbReference type="EMBL" id="SEL56546.1"/>
    </source>
</evidence>
<dbReference type="InterPro" id="IPR029033">
    <property type="entry name" value="His_PPase_superfam"/>
</dbReference>
<dbReference type="CDD" id="cd07067">
    <property type="entry name" value="HP_PGM_like"/>
    <property type="match status" value="1"/>
</dbReference>
<dbReference type="Gene3D" id="3.40.50.1240">
    <property type="entry name" value="Phosphoglycerate mutase-like"/>
    <property type="match status" value="1"/>
</dbReference>
<dbReference type="Proteomes" id="UP000199120">
    <property type="component" value="Unassembled WGS sequence"/>
</dbReference>
<reference evidence="2" key="1">
    <citation type="submission" date="2016-10" db="EMBL/GenBank/DDBJ databases">
        <authorList>
            <person name="Varghese N."/>
            <person name="Submissions S."/>
        </authorList>
    </citation>
    <scope>NUCLEOTIDE SEQUENCE [LARGE SCALE GENOMIC DNA]</scope>
    <source>
        <strain evidence="2">LMG 26416</strain>
    </source>
</reference>
<gene>
    <name evidence="1" type="ORF">SAMN05192542_109179</name>
</gene>
<organism evidence="1 2">
    <name type="scientific">Paraburkholderia caballeronis</name>
    <dbReference type="NCBI Taxonomy" id="416943"/>
    <lineage>
        <taxon>Bacteria</taxon>
        <taxon>Pseudomonadati</taxon>
        <taxon>Pseudomonadota</taxon>
        <taxon>Betaproteobacteria</taxon>
        <taxon>Burkholderiales</taxon>
        <taxon>Burkholderiaceae</taxon>
        <taxon>Paraburkholderia</taxon>
    </lineage>
</organism>
<dbReference type="RefSeq" id="WP_090545838.1">
    <property type="nucleotide sequence ID" value="NZ_FNSR01000001.1"/>
</dbReference>
<dbReference type="Pfam" id="PF00300">
    <property type="entry name" value="His_Phos_1"/>
    <property type="match status" value="1"/>
</dbReference>
<dbReference type="InterPro" id="IPR013078">
    <property type="entry name" value="His_Pase_superF_clade-1"/>
</dbReference>
<dbReference type="AlphaFoldDB" id="A0A1H7R8D1"/>
<keyword evidence="2" id="KW-1185">Reference proteome</keyword>
<sequence length="221" mass="23340">MDLVLIRHPAVAVEAGVCYGRSDVPLAGDADAGAVEIARRLAAIGAAAAAGDVSPAGCGDIAQALTTGDLASPLRIVTSPLARCSSVAERLASMHGLAAQYDDRFAEIDFGAWELCAWEAIARGQVDAWAADFLHAREHGGESVVQFDARVQAGLDAWVGVPGAPSMTWIVTHAGVIRAMTARALGVPLSNCMRWTLEMAAIVWLRREAVGGEWRLVRWNV</sequence>
<evidence type="ECO:0000313" key="2">
    <source>
        <dbReference type="Proteomes" id="UP000199120"/>
    </source>
</evidence>
<dbReference type="SUPFAM" id="SSF53254">
    <property type="entry name" value="Phosphoglycerate mutase-like"/>
    <property type="match status" value="1"/>
</dbReference>
<protein>
    <submittedName>
        <fullName evidence="1">Alpha-ribazole phosphatase</fullName>
    </submittedName>
</protein>
<proteinExistence type="predicted"/>
<dbReference type="SMART" id="SM00855">
    <property type="entry name" value="PGAM"/>
    <property type="match status" value="1"/>
</dbReference>
<dbReference type="OrthoDB" id="5296884at2"/>